<keyword evidence="2" id="KW-1185">Reference proteome</keyword>
<sequence>MRRKPLPKVGDSWLTPEFRRLKITAVVRERHSRPQLGVKAVWCLHFNDGTYEYVDEDEFYDRP</sequence>
<name>A0A9X9SE57_9CAUD</name>
<dbReference type="RefSeq" id="YP_010748375.1">
    <property type="nucleotide sequence ID" value="NC_073212.1"/>
</dbReference>
<reference evidence="1" key="1">
    <citation type="submission" date="2022-11" db="EMBL/GenBank/DDBJ databases">
        <authorList>
            <person name="Hammouda Z.K."/>
            <person name="Abdelsattar A.S."/>
            <person name="Gouda S.M."/>
            <person name="Hakim T.A."/>
            <person name="El-Shibiny A."/>
        </authorList>
    </citation>
    <scope>NUCLEOTIDE SEQUENCE</scope>
</reference>
<dbReference type="Proteomes" id="UP001163769">
    <property type="component" value="Segment"/>
</dbReference>
<evidence type="ECO:0000313" key="1">
    <source>
        <dbReference type="EMBL" id="WES09790.1"/>
    </source>
</evidence>
<accession>A0A9X9SE57</accession>
<dbReference type="GeneID" id="79715146"/>
<organism evidence="1 2">
    <name type="scientific">Salmonella phage ZCSE9</name>
    <dbReference type="NCBI Taxonomy" id="2996091"/>
    <lineage>
        <taxon>Viruses</taxon>
        <taxon>Duplodnaviria</taxon>
        <taxon>Heunggongvirae</taxon>
        <taxon>Uroviricota</taxon>
        <taxon>Caudoviricetes</taxon>
        <taxon>Sarkviridae</taxon>
        <taxon>Guernseyvirinae</taxon>
        <taxon>Jerseyvirus</taxon>
        <taxon>Jerseyvirus ZCSE9</taxon>
    </lineage>
</organism>
<proteinExistence type="predicted"/>
<evidence type="ECO:0000313" key="2">
    <source>
        <dbReference type="Proteomes" id="UP001163769"/>
    </source>
</evidence>
<dbReference type="EMBL" id="OP793478">
    <property type="protein sequence ID" value="WES09790.1"/>
    <property type="molecule type" value="Genomic_DNA"/>
</dbReference>
<protein>
    <submittedName>
        <fullName evidence="1">Uncharacterized protein</fullName>
    </submittedName>
</protein>
<dbReference type="KEGG" id="vg:79715146"/>